<dbReference type="AlphaFoldDB" id="A0A7V8RB58"/>
<reference evidence="1 2" key="1">
    <citation type="journal article" date="1994" name="Int. J. Syst. Bacteriol.">
        <title>Phylogenetic positions of novel aerobic, bacteriochlorophyll a-containing bacteria and description of Roseococcus thiosulfatophilus gen. nov., sp. nov., Erythromicrobium ramosum gen. nov., sp. nov., and Erythrobacter litoralis sp. nov.</title>
        <authorList>
            <person name="Yurkov V."/>
            <person name="Stackebrandt E."/>
            <person name="Holmes A."/>
            <person name="Fuerst J.A."/>
            <person name="Hugenholtz P."/>
            <person name="Golecki J."/>
            <person name="Gad'on N."/>
            <person name="Gorlenko V.M."/>
            <person name="Kompantseva E.I."/>
            <person name="Drews G."/>
        </authorList>
    </citation>
    <scope>NUCLEOTIDE SEQUENCE [LARGE SCALE GENOMIC DNA]</scope>
    <source>
        <strain evidence="1 2">KR-99</strain>
    </source>
</reference>
<dbReference type="RefSeq" id="WP_181266316.1">
    <property type="nucleotide sequence ID" value="NZ_BAAAGB010000002.1"/>
</dbReference>
<name>A0A7V8RB58_9SPHN</name>
<keyword evidence="2" id="KW-1185">Reference proteome</keyword>
<dbReference type="EMBL" id="VDES01000001">
    <property type="protein sequence ID" value="MBA1373201.1"/>
    <property type="molecule type" value="Genomic_DNA"/>
</dbReference>
<proteinExistence type="predicted"/>
<protein>
    <submittedName>
        <fullName evidence="1">Uncharacterized protein</fullName>
    </submittedName>
</protein>
<gene>
    <name evidence="1" type="ORF">FG486_02530</name>
</gene>
<evidence type="ECO:0000313" key="2">
    <source>
        <dbReference type="Proteomes" id="UP000589292"/>
    </source>
</evidence>
<dbReference type="Proteomes" id="UP000589292">
    <property type="component" value="Unassembled WGS sequence"/>
</dbReference>
<comment type="caution">
    <text evidence="1">The sequence shown here is derived from an EMBL/GenBank/DDBJ whole genome shotgun (WGS) entry which is preliminary data.</text>
</comment>
<sequence length="150" mass="16549">MTIKYSASARGFFDTDLHKQIPDDAVSVTARRHAELLAGQAAGGEIVPDKRGRPQMRPLAPATLEQARAACVHAIKREAGRRIDQRMPLWRQINALRDDSDPGFHAIDLIRSASNLIEEQLLSLPTVAAVATFPVSDNPLWPQFDQETDA</sequence>
<evidence type="ECO:0000313" key="1">
    <source>
        <dbReference type="EMBL" id="MBA1373201.1"/>
    </source>
</evidence>
<accession>A0A7V8RB58</accession>
<organism evidence="1 2">
    <name type="scientific">Sphingomonas ursincola</name>
    <dbReference type="NCBI Taxonomy" id="56361"/>
    <lineage>
        <taxon>Bacteria</taxon>
        <taxon>Pseudomonadati</taxon>
        <taxon>Pseudomonadota</taxon>
        <taxon>Alphaproteobacteria</taxon>
        <taxon>Sphingomonadales</taxon>
        <taxon>Sphingomonadaceae</taxon>
        <taxon>Sphingomonas</taxon>
    </lineage>
</organism>